<protein>
    <submittedName>
        <fullName evidence="5">WD40/YVTN repeat-like-containing domain</fullName>
    </submittedName>
</protein>
<dbReference type="Gene3D" id="2.130.10.10">
    <property type="entry name" value="YVTN repeat-like/Quinoprotein amine dehydrogenase"/>
    <property type="match status" value="3"/>
</dbReference>
<keyword evidence="3" id="KW-0472">Membrane</keyword>
<name>A0A1W5CYD9_9LECA</name>
<feature type="region of interest" description="Disordered" evidence="2">
    <location>
        <begin position="1272"/>
        <end position="1374"/>
    </location>
</feature>
<feature type="repeat" description="WD" evidence="1">
    <location>
        <begin position="1057"/>
        <end position="1087"/>
    </location>
</feature>
<evidence type="ECO:0000259" key="4">
    <source>
        <dbReference type="Pfam" id="PF09995"/>
    </source>
</evidence>
<feature type="region of interest" description="Disordered" evidence="2">
    <location>
        <begin position="1474"/>
        <end position="1497"/>
    </location>
</feature>
<feature type="compositionally biased region" description="Polar residues" evidence="2">
    <location>
        <begin position="1337"/>
        <end position="1353"/>
    </location>
</feature>
<organism evidence="5 6">
    <name type="scientific">Lasallia pustulata</name>
    <dbReference type="NCBI Taxonomy" id="136370"/>
    <lineage>
        <taxon>Eukaryota</taxon>
        <taxon>Fungi</taxon>
        <taxon>Dikarya</taxon>
        <taxon>Ascomycota</taxon>
        <taxon>Pezizomycotina</taxon>
        <taxon>Lecanoromycetes</taxon>
        <taxon>OSLEUM clade</taxon>
        <taxon>Umbilicariomycetidae</taxon>
        <taxon>Umbilicariales</taxon>
        <taxon>Umbilicariaceae</taxon>
        <taxon>Lasallia</taxon>
    </lineage>
</organism>
<feature type="region of interest" description="Disordered" evidence="2">
    <location>
        <begin position="559"/>
        <end position="601"/>
    </location>
</feature>
<dbReference type="SMART" id="SM00320">
    <property type="entry name" value="WD40"/>
    <property type="match status" value="7"/>
</dbReference>
<proteinExistence type="predicted"/>
<dbReference type="SUPFAM" id="SSF50998">
    <property type="entry name" value="Quinoprotein alcohol dehydrogenase-like"/>
    <property type="match status" value="1"/>
</dbReference>
<dbReference type="GO" id="GO:0016491">
    <property type="term" value="F:oxidoreductase activity"/>
    <property type="evidence" value="ECO:0007669"/>
    <property type="project" value="InterPro"/>
</dbReference>
<reference evidence="6" key="1">
    <citation type="submission" date="2017-03" db="EMBL/GenBank/DDBJ databases">
        <authorList>
            <person name="Sharma R."/>
            <person name="Thines M."/>
        </authorList>
    </citation>
    <scope>NUCLEOTIDE SEQUENCE [LARGE SCALE GENOMIC DNA]</scope>
</reference>
<dbReference type="EMBL" id="FWEW01000837">
    <property type="protein sequence ID" value="SLM35897.1"/>
    <property type="molecule type" value="Genomic_DNA"/>
</dbReference>
<dbReference type="Pfam" id="PF00400">
    <property type="entry name" value="WD40"/>
    <property type="match status" value="2"/>
</dbReference>
<dbReference type="InterPro" id="IPR037473">
    <property type="entry name" value="Lcp-like"/>
</dbReference>
<dbReference type="Proteomes" id="UP000192927">
    <property type="component" value="Unassembled WGS sequence"/>
</dbReference>
<keyword evidence="1" id="KW-0853">WD repeat</keyword>
<keyword evidence="3" id="KW-0812">Transmembrane</keyword>
<evidence type="ECO:0000256" key="1">
    <source>
        <dbReference type="PROSITE-ProRule" id="PRU00221"/>
    </source>
</evidence>
<feature type="domain" description="ER-bound oxygenase mpaB/mpaB'/Rubber oxygenase catalytic" evidence="4">
    <location>
        <begin position="134"/>
        <end position="360"/>
    </location>
</feature>
<sequence length="1497" mass="162758">MAWPNPFAHQDENTRTCWGYTFQITDRHLTPEQAHPLKFSYDVLGERALERLNAISPPPRFALPRNSNKYAEKTTANTDPAYGHSPLPKRDLYALLLEHAGQDEILGALWEEVNTVPAWVDWSQIARGQEIFYRYGGPILTGLAYQSLLGGMGANRVVETLARTGGFAPNVARHRLFETTQHLLQCTQSLQSIQPGGAGHASSIRVRLLHAAVRQRIMSLAQQRPEYYDVANWGIPINDLDSIATIGTFSATLIWLSLPRQGIWLRQQEIIDYIALFRYIGYLTGTPTESFETPEKARVVMESLLLNEISPSETSKILANNIITCLEGQPPSYASRSFLEANSRWLNGNELCDRLGLGKPGLYYWALVAGQCLFFTCICYFYRAVPYLDRRKIAALRRIFWAVIVENKHGLGSETMFDFKYIPDFHMKTDTTDSKAMGLKYSGIERRNLKAFLVGCGVLSVTGFCGSLARAEEAMQTIHLANQPPMKTAQDGAGLSLSLLSVIGTTTTSSTGFDCLSQAKSFALCAGSVVVLAQLDEDLKATQRYFRAVPTAVPVNAPTSFYNQGTPPGRSRPAGSLRDGIYGSASTGSPRRETTDSPGKGMVHQRMKAATCLSLSPDATLLAVGEIGYNPRILIFSTALNAPQDIPLSSIWEHTFGVRCVAFSPDSRYLCSVGDTNDGFVYVWAIHSKTGSARLYFSNRCTANVRGISWIGNSIITVGTRHVKVWRVPQATSASPSKTRFSVESDVAGSPTSPAPKTLAGRNCLLGPLLEAVFTSVAAISDFQAIVCTDGGDICLLDDSTRAQQFEKVASVGFSVACITIDHAAKCAWIGGADGTVKALPLDRLSRHAPPESVEAELLLANKLGYHTTPSYVAMGTIDGHLITLDSNRALNIDSIERLAAGIRVNAVAKSITAHRSAVLGVSALHQINDHSADFLTWSAEGSVMFWGLDGSCKRHLCVELDSAFKDREGGGNELKVVRACAQDGTLLSGDKLGVLRLIESVSGKSISATKAHTSDITDITIVRRDEMLTLVGSCSRDRTIQIFKKLCDGLSLLQTLDDHAGAISQLTFSNDGTTLLSSSSDRTVMVRTLVFGAEKYMAYVTTRIITLKASPVAFATMPDNADTLIISSMDRQIQMYEISSGRHINSIKASDSEQNDAVILNAVTAQRLPNIPFPSAVVVGVASADKSIRIYDYDNGSMLIKEHGHTEGISDIATMQSRESNPQRITLISTGLDGIIMIWELHSRIQRQSDAESPVEAPVSQAVLKLTTASDTPKRRVLTRSELSELQRNSETTGDSTPQTPPPRDGSPSRIRRKTSRHTLSSQPPKLPVPPIPSSNLSPPTFSQPTGLKNPQNRPPTPPIPKTAKPAKPRRTLHRTKSAGKLPDVTTEKLCTTLRAYRKNLTTANKSLPPDSARELERELHLTARALSDKTRRSPTGGGAAVAGATQLFEEDLARMIDEKIAVSVVKQTLARITKSTNAGEEASGSESELDAIGGA</sequence>
<keyword evidence="6" id="KW-1185">Reference proteome</keyword>
<feature type="transmembrane region" description="Helical" evidence="3">
    <location>
        <begin position="362"/>
        <end position="382"/>
    </location>
</feature>
<evidence type="ECO:0000313" key="5">
    <source>
        <dbReference type="EMBL" id="SLM35897.1"/>
    </source>
</evidence>
<dbReference type="PANTHER" id="PTHR37539:SF1">
    <property type="entry name" value="ER-BOUND OXYGENASE MPAB_MPAB'_RUBBER OXYGENASE CATALYTIC DOMAIN-CONTAINING PROTEIN"/>
    <property type="match status" value="1"/>
</dbReference>
<keyword evidence="3" id="KW-1133">Transmembrane helix</keyword>
<dbReference type="InterPro" id="IPR018713">
    <property type="entry name" value="MPAB/Lcp_cat_dom"/>
</dbReference>
<dbReference type="PROSITE" id="PS50082">
    <property type="entry name" value="WD_REPEATS_2"/>
    <property type="match status" value="1"/>
</dbReference>
<dbReference type="InterPro" id="IPR001680">
    <property type="entry name" value="WD40_rpt"/>
</dbReference>
<accession>A0A1W5CYD9</accession>
<dbReference type="Pfam" id="PF09995">
    <property type="entry name" value="MPAB_Lcp_cat"/>
    <property type="match status" value="1"/>
</dbReference>
<feature type="compositionally biased region" description="Polar residues" evidence="2">
    <location>
        <begin position="1285"/>
        <end position="1299"/>
    </location>
</feature>
<evidence type="ECO:0000256" key="3">
    <source>
        <dbReference type="SAM" id="Phobius"/>
    </source>
</evidence>
<evidence type="ECO:0000256" key="2">
    <source>
        <dbReference type="SAM" id="MobiDB-lite"/>
    </source>
</evidence>
<dbReference type="PANTHER" id="PTHR37539">
    <property type="entry name" value="SECRETED PROTEIN-RELATED"/>
    <property type="match status" value="1"/>
</dbReference>
<dbReference type="InterPro" id="IPR015943">
    <property type="entry name" value="WD40/YVTN_repeat-like_dom_sf"/>
</dbReference>
<dbReference type="InterPro" id="IPR011047">
    <property type="entry name" value="Quinoprotein_ADH-like_sf"/>
</dbReference>
<feature type="transmembrane region" description="Helical" evidence="3">
    <location>
        <begin position="449"/>
        <end position="469"/>
    </location>
</feature>
<evidence type="ECO:0000313" key="6">
    <source>
        <dbReference type="Proteomes" id="UP000192927"/>
    </source>
</evidence>